<evidence type="ECO:0000313" key="3">
    <source>
        <dbReference type="Proteomes" id="UP000177152"/>
    </source>
</evidence>
<accession>A0A1G2K566</accession>
<proteinExistence type="predicted"/>
<dbReference type="EMBL" id="MHQC01000056">
    <property type="protein sequence ID" value="OGZ93630.1"/>
    <property type="molecule type" value="Genomic_DNA"/>
</dbReference>
<dbReference type="AlphaFoldDB" id="A0A1G2K566"/>
<name>A0A1G2K566_9BACT</name>
<dbReference type="SUPFAM" id="SSF57884">
    <property type="entry name" value="Ada DNA repair protein, N-terminal domain (N-Ada 10)"/>
    <property type="match status" value="1"/>
</dbReference>
<dbReference type="InterPro" id="IPR035451">
    <property type="entry name" value="Ada-like_dom_sf"/>
</dbReference>
<feature type="transmembrane region" description="Helical" evidence="1">
    <location>
        <begin position="20"/>
        <end position="43"/>
    </location>
</feature>
<comment type="caution">
    <text evidence="2">The sequence shown here is derived from an EMBL/GenBank/DDBJ whole genome shotgun (WGS) entry which is preliminary data.</text>
</comment>
<organism evidence="2 3">
    <name type="scientific">Candidatus Sungbacteria bacterium RIFCSPHIGHO2_01_FULL_47_32</name>
    <dbReference type="NCBI Taxonomy" id="1802264"/>
    <lineage>
        <taxon>Bacteria</taxon>
        <taxon>Candidatus Sungiibacteriota</taxon>
    </lineage>
</organism>
<gene>
    <name evidence="2" type="ORF">A2633_04725</name>
</gene>
<evidence type="ECO:0000313" key="2">
    <source>
        <dbReference type="EMBL" id="OGZ93630.1"/>
    </source>
</evidence>
<sequence length="134" mass="14650">MLYLFYEKIKGYLKESGKDLLLGLIVFLVALASFGLGRLSAVWPKSHAITIRQSEHTANLSLGARVGGKESGLASTTRQKDLHGMYVASKNGTAYHFPWCPGAQKMKEGNKIWFQTKEEAEAKGYKPAGNCAGL</sequence>
<evidence type="ECO:0008006" key="4">
    <source>
        <dbReference type="Google" id="ProtNLM"/>
    </source>
</evidence>
<keyword evidence="1" id="KW-0812">Transmembrane</keyword>
<keyword evidence="1" id="KW-1133">Transmembrane helix</keyword>
<keyword evidence="1" id="KW-0472">Membrane</keyword>
<protein>
    <recommendedName>
        <fullName evidence="4">Ada DNA repair metal-binding domain-containing protein</fullName>
    </recommendedName>
</protein>
<dbReference type="Gene3D" id="3.40.10.10">
    <property type="entry name" value="DNA Methylphosphotriester Repair Domain"/>
    <property type="match status" value="1"/>
</dbReference>
<dbReference type="Proteomes" id="UP000177152">
    <property type="component" value="Unassembled WGS sequence"/>
</dbReference>
<reference evidence="2 3" key="1">
    <citation type="journal article" date="2016" name="Nat. Commun.">
        <title>Thousands of microbial genomes shed light on interconnected biogeochemical processes in an aquifer system.</title>
        <authorList>
            <person name="Anantharaman K."/>
            <person name="Brown C.T."/>
            <person name="Hug L.A."/>
            <person name="Sharon I."/>
            <person name="Castelle C.J."/>
            <person name="Probst A.J."/>
            <person name="Thomas B.C."/>
            <person name="Singh A."/>
            <person name="Wilkins M.J."/>
            <person name="Karaoz U."/>
            <person name="Brodie E.L."/>
            <person name="Williams K.H."/>
            <person name="Hubbard S.S."/>
            <person name="Banfield J.F."/>
        </authorList>
    </citation>
    <scope>NUCLEOTIDE SEQUENCE [LARGE SCALE GENOMIC DNA]</scope>
</reference>
<evidence type="ECO:0000256" key="1">
    <source>
        <dbReference type="SAM" id="Phobius"/>
    </source>
</evidence>